<accession>A0A3S0JKQ1</accession>
<dbReference type="EMBL" id="RXMA01000003">
    <property type="protein sequence ID" value="RTR22923.1"/>
    <property type="molecule type" value="Genomic_DNA"/>
</dbReference>
<name>A0A3S0JKQ1_9PROT</name>
<dbReference type="OrthoDB" id="9775333at2"/>
<keyword evidence="2" id="KW-1185">Reference proteome</keyword>
<reference evidence="1 2" key="1">
    <citation type="submission" date="2018-12" db="EMBL/GenBank/DDBJ databases">
        <authorList>
            <person name="Yang Y."/>
        </authorList>
    </citation>
    <scope>NUCLEOTIDE SEQUENCE [LARGE SCALE GENOMIC DNA]</scope>
    <source>
        <strain evidence="1 2">L-25-5w-1</strain>
    </source>
</reference>
<dbReference type="NCBIfam" id="TIGR03353">
    <property type="entry name" value="VI_chp_4"/>
    <property type="match status" value="1"/>
</dbReference>
<gene>
    <name evidence="1" type="ORF">EJ903_04920</name>
</gene>
<sequence>MSHPPPDPIQWYEGMLLTPQHFQQAWLRQDAVQHYHMARLSPFHYGVGRLKVDPATLVVGIFRVLALDAVLPDGLIVTHPAEGAGDLQLSLVPHAEALKDAPATIHLAVPAYKPGSAAGGELARFRSVDGAPAVDENTGDNEQSMPRLQPRPILLIGEEVPQKYTAIPIARVVYRNESFQLTDYHPPCCAAGPESALVDAGRALAKRLREKASFLAGRMRAPGGAMQPAMLADSRHAVQCMVAGLPPLEALLGAGPLHPFALHGALCAVAGHVSTLGPGLLPPLFDRYDHADPLGSLRPVIDFIERMIDTVSESYATIRFAVDEAGFRLKIETPWLEGATGLLVGVRLAPGQTEAEAESWMTDSLIASTGTMGVLRERRLRGAARARVERDDRLEVTPERGVLLFRITADPAFLEAGQVLEIANPNERHGGRRPSEIALFVAPSGSRPAGASA</sequence>
<comment type="caution">
    <text evidence="1">The sequence shown here is derived from an EMBL/GenBank/DDBJ whole genome shotgun (WGS) entry which is preliminary data.</text>
</comment>
<dbReference type="PANTHER" id="PTHR35566">
    <property type="entry name" value="BLR3599 PROTEIN"/>
    <property type="match status" value="1"/>
</dbReference>
<proteinExistence type="predicted"/>
<dbReference type="AlphaFoldDB" id="A0A3S0JKQ1"/>
<dbReference type="Pfam" id="PF05936">
    <property type="entry name" value="T6SS_VasE"/>
    <property type="match status" value="1"/>
</dbReference>
<dbReference type="RefSeq" id="WP_126612715.1">
    <property type="nucleotide sequence ID" value="NZ_JBHUCY010000004.1"/>
</dbReference>
<evidence type="ECO:0000313" key="2">
    <source>
        <dbReference type="Proteomes" id="UP000277007"/>
    </source>
</evidence>
<dbReference type="InterPro" id="IPR010263">
    <property type="entry name" value="T6SS_TssK"/>
</dbReference>
<dbReference type="Proteomes" id="UP000277007">
    <property type="component" value="Unassembled WGS sequence"/>
</dbReference>
<organism evidence="1 2">
    <name type="scientific">Azospirillum griseum</name>
    <dbReference type="NCBI Taxonomy" id="2496639"/>
    <lineage>
        <taxon>Bacteria</taxon>
        <taxon>Pseudomonadati</taxon>
        <taxon>Pseudomonadota</taxon>
        <taxon>Alphaproteobacteria</taxon>
        <taxon>Rhodospirillales</taxon>
        <taxon>Azospirillaceae</taxon>
        <taxon>Azospirillum</taxon>
    </lineage>
</organism>
<evidence type="ECO:0000313" key="1">
    <source>
        <dbReference type="EMBL" id="RTR22923.1"/>
    </source>
</evidence>
<protein>
    <submittedName>
        <fullName evidence="1">Type VI secretion system baseplate subunit TssK</fullName>
    </submittedName>
</protein>
<dbReference type="PANTHER" id="PTHR35566:SF1">
    <property type="entry name" value="TYPE VI SECRETION SYSTEM BASEPLATE COMPONENT TSSK1"/>
    <property type="match status" value="1"/>
</dbReference>